<dbReference type="SUPFAM" id="SSF51621">
    <property type="entry name" value="Phosphoenolpyruvate/pyruvate domain"/>
    <property type="match status" value="1"/>
</dbReference>
<protein>
    <submittedName>
        <fullName evidence="1">Isocitrate lyase/phosphoenolpyruvate mutase family protein</fullName>
    </submittedName>
</protein>
<dbReference type="Proteomes" id="UP000461730">
    <property type="component" value="Unassembled WGS sequence"/>
</dbReference>
<dbReference type="AlphaFoldDB" id="A0A7K1U7J6"/>
<dbReference type="EMBL" id="WRXN01000008">
    <property type="protein sequence ID" value="MVT10317.1"/>
    <property type="molecule type" value="Genomic_DNA"/>
</dbReference>
<accession>A0A7K1U7J6</accession>
<dbReference type="InterPro" id="IPR039556">
    <property type="entry name" value="ICL/PEPM"/>
</dbReference>
<dbReference type="InterPro" id="IPR015813">
    <property type="entry name" value="Pyrv/PenolPyrv_kinase-like_dom"/>
</dbReference>
<gene>
    <name evidence="1" type="ORF">GO493_18740</name>
</gene>
<evidence type="ECO:0000313" key="1">
    <source>
        <dbReference type="EMBL" id="MVT10317.1"/>
    </source>
</evidence>
<dbReference type="GO" id="GO:0016829">
    <property type="term" value="F:lyase activity"/>
    <property type="evidence" value="ECO:0007669"/>
    <property type="project" value="UniProtKB-KW"/>
</dbReference>
<dbReference type="InterPro" id="IPR040442">
    <property type="entry name" value="Pyrv_kinase-like_dom_sf"/>
</dbReference>
<keyword evidence="1" id="KW-0456">Lyase</keyword>
<keyword evidence="2" id="KW-1185">Reference proteome</keyword>
<dbReference type="CDD" id="cd00377">
    <property type="entry name" value="ICL_PEPM"/>
    <property type="match status" value="1"/>
</dbReference>
<dbReference type="RefSeq" id="WP_157307764.1">
    <property type="nucleotide sequence ID" value="NZ_WRXN01000008.1"/>
</dbReference>
<reference evidence="1 2" key="1">
    <citation type="submission" date="2019-12" db="EMBL/GenBank/DDBJ databases">
        <title>Chitinophaga sp. strain ysch24 (GDMCC 1.1355), whole genome shotgun sequence.</title>
        <authorList>
            <person name="Zhang X."/>
        </authorList>
    </citation>
    <scope>NUCLEOTIDE SEQUENCE [LARGE SCALE GENOMIC DNA]</scope>
    <source>
        <strain evidence="2">ysch24</strain>
    </source>
</reference>
<keyword evidence="1" id="KW-0670">Pyruvate</keyword>
<name>A0A7K1U7J6_9BACT</name>
<dbReference type="PANTHER" id="PTHR42905:SF16">
    <property type="entry name" value="CARBOXYPHOSPHONOENOLPYRUVATE PHOSPHONOMUTASE-LIKE PROTEIN (AFU_ORTHOLOGUE AFUA_5G07230)"/>
    <property type="match status" value="1"/>
</dbReference>
<proteinExistence type="predicted"/>
<dbReference type="Pfam" id="PF13714">
    <property type="entry name" value="PEP_mutase"/>
    <property type="match status" value="1"/>
</dbReference>
<dbReference type="PANTHER" id="PTHR42905">
    <property type="entry name" value="PHOSPHOENOLPYRUVATE CARBOXYLASE"/>
    <property type="match status" value="1"/>
</dbReference>
<sequence length="258" mass="28160">MASQFTRFKDLHHTSDLFILPNVWDAKIALSFQDEKFSAIATSSSAVAGALGFEDGEKMTFNDYLFVINRILSVVNIPLTVDIEMGYGSSDEKVQENILTLAGMGVVGINIEDSTINSSGRELKDATTFAKTVEHLKNRLVSENAELFINVRCDTYILNVANKQQETAERIKLYETAGADGIFLPCISAEEDIAAAVAGTSLPLNVMCIPGLPDFDRLKALGVKRISMGPFLFSKAYENVSQLSRAVTAAKSFLPLFS</sequence>
<evidence type="ECO:0000313" key="2">
    <source>
        <dbReference type="Proteomes" id="UP000461730"/>
    </source>
</evidence>
<organism evidence="1 2">
    <name type="scientific">Chitinophaga tropicalis</name>
    <dbReference type="NCBI Taxonomy" id="2683588"/>
    <lineage>
        <taxon>Bacteria</taxon>
        <taxon>Pseudomonadati</taxon>
        <taxon>Bacteroidota</taxon>
        <taxon>Chitinophagia</taxon>
        <taxon>Chitinophagales</taxon>
        <taxon>Chitinophagaceae</taxon>
        <taxon>Chitinophaga</taxon>
    </lineage>
</organism>
<comment type="caution">
    <text evidence="1">The sequence shown here is derived from an EMBL/GenBank/DDBJ whole genome shotgun (WGS) entry which is preliminary data.</text>
</comment>
<dbReference type="Gene3D" id="3.20.20.60">
    <property type="entry name" value="Phosphoenolpyruvate-binding domains"/>
    <property type="match status" value="1"/>
</dbReference>